<feature type="domain" description="Thioesterase" evidence="2">
    <location>
        <begin position="49"/>
        <end position="122"/>
    </location>
</feature>
<sequence>MDQEMQQLIKFASDNPFAKMLNIEICEMERGKGESCLEITVAPIHLNPQGTLHGGVLSAMADIAMGVAIRTLGKVGVTVNLNTNFLAPGHPGDRVTARGKVIHDGNTLVATECTVTRGEDVLARATGLWFVVK</sequence>
<protein>
    <submittedName>
        <fullName evidence="3">Thioesterase</fullName>
    </submittedName>
</protein>
<dbReference type="CDD" id="cd03443">
    <property type="entry name" value="PaaI_thioesterase"/>
    <property type="match status" value="1"/>
</dbReference>
<keyword evidence="1" id="KW-0378">Hydrolase</keyword>
<evidence type="ECO:0000313" key="4">
    <source>
        <dbReference type="Proteomes" id="UP000222564"/>
    </source>
</evidence>
<dbReference type="Proteomes" id="UP000222564">
    <property type="component" value="Unassembled WGS sequence"/>
</dbReference>
<dbReference type="PANTHER" id="PTHR42856:SF1">
    <property type="entry name" value="ACYL-COENZYME A THIOESTERASE PAAI"/>
    <property type="match status" value="1"/>
</dbReference>
<dbReference type="RefSeq" id="WP_099083020.1">
    <property type="nucleotide sequence ID" value="NZ_AWQQ01000051.1"/>
</dbReference>
<reference evidence="3 4" key="1">
    <citation type="submission" date="2013-09" db="EMBL/GenBank/DDBJ databases">
        <title>Biodegradation of hydrocarbons in the deep terrestrial subsurface : characterization of a microbial consortium composed of two Desulfotomaculum species originating from a deep geological formation.</title>
        <authorList>
            <person name="Aullo T."/>
            <person name="Berlendis S."/>
            <person name="Lascourreges J.-F."/>
            <person name="Dessort D."/>
            <person name="Saint-Laurent S."/>
            <person name="Schraauwers B."/>
            <person name="Mas J."/>
            <person name="Magot M."/>
            <person name="Ranchou-Peyruse A."/>
        </authorList>
    </citation>
    <scope>NUCLEOTIDE SEQUENCE [LARGE SCALE GENOMIC DNA]</scope>
    <source>
        <strain evidence="3 4">Bs107</strain>
    </source>
</reference>
<gene>
    <name evidence="3" type="ORF">P378_10170</name>
</gene>
<evidence type="ECO:0000313" key="3">
    <source>
        <dbReference type="EMBL" id="PHJ38409.1"/>
    </source>
</evidence>
<keyword evidence="4" id="KW-1185">Reference proteome</keyword>
<organism evidence="3 4">
    <name type="scientific">Desulforamulus profundi</name>
    <dbReference type="NCBI Taxonomy" id="1383067"/>
    <lineage>
        <taxon>Bacteria</taxon>
        <taxon>Bacillati</taxon>
        <taxon>Bacillota</taxon>
        <taxon>Clostridia</taxon>
        <taxon>Eubacteriales</taxon>
        <taxon>Peptococcaceae</taxon>
        <taxon>Desulforamulus</taxon>
    </lineage>
</organism>
<dbReference type="OrthoDB" id="328435at2"/>
<dbReference type="InterPro" id="IPR029069">
    <property type="entry name" value="HotDog_dom_sf"/>
</dbReference>
<evidence type="ECO:0000259" key="2">
    <source>
        <dbReference type="Pfam" id="PF03061"/>
    </source>
</evidence>
<name>A0A2C6MB16_9FIRM</name>
<dbReference type="EMBL" id="AWQQ01000051">
    <property type="protein sequence ID" value="PHJ38409.1"/>
    <property type="molecule type" value="Genomic_DNA"/>
</dbReference>
<dbReference type="GO" id="GO:0016289">
    <property type="term" value="F:acyl-CoA hydrolase activity"/>
    <property type="evidence" value="ECO:0007669"/>
    <property type="project" value="UniProtKB-ARBA"/>
</dbReference>
<accession>A0A2C6MB16</accession>
<dbReference type="Pfam" id="PF03061">
    <property type="entry name" value="4HBT"/>
    <property type="match status" value="1"/>
</dbReference>
<dbReference type="InterPro" id="IPR003736">
    <property type="entry name" value="PAAI_dom"/>
</dbReference>
<dbReference type="InterPro" id="IPR052723">
    <property type="entry name" value="Acyl-CoA_thioesterase_PaaI"/>
</dbReference>
<dbReference type="Gene3D" id="3.10.129.10">
    <property type="entry name" value="Hotdog Thioesterase"/>
    <property type="match status" value="1"/>
</dbReference>
<proteinExistence type="predicted"/>
<dbReference type="PANTHER" id="PTHR42856">
    <property type="entry name" value="ACYL-COENZYME A THIOESTERASE PAAI"/>
    <property type="match status" value="1"/>
</dbReference>
<dbReference type="InterPro" id="IPR006683">
    <property type="entry name" value="Thioestr_dom"/>
</dbReference>
<dbReference type="SUPFAM" id="SSF54637">
    <property type="entry name" value="Thioesterase/thiol ester dehydrase-isomerase"/>
    <property type="match status" value="1"/>
</dbReference>
<comment type="caution">
    <text evidence="3">The sequence shown here is derived from an EMBL/GenBank/DDBJ whole genome shotgun (WGS) entry which is preliminary data.</text>
</comment>
<evidence type="ECO:0000256" key="1">
    <source>
        <dbReference type="ARBA" id="ARBA00022801"/>
    </source>
</evidence>
<dbReference type="AlphaFoldDB" id="A0A2C6MB16"/>
<dbReference type="NCBIfam" id="TIGR00369">
    <property type="entry name" value="unchar_dom_1"/>
    <property type="match status" value="1"/>
</dbReference>